<dbReference type="OrthoDB" id="7068897at2"/>
<evidence type="ECO:0000313" key="4">
    <source>
        <dbReference type="Proteomes" id="UP000243640"/>
    </source>
</evidence>
<dbReference type="Proteomes" id="UP000243640">
    <property type="component" value="Unassembled WGS sequence"/>
</dbReference>
<dbReference type="Proteomes" id="UP000295058">
    <property type="component" value="Unassembled WGS sequence"/>
</dbReference>
<gene>
    <name evidence="2" type="ORF">B6S09_03970</name>
    <name evidence="3" type="ORF">LY04_00964</name>
</gene>
<dbReference type="Pfam" id="PF12266">
    <property type="entry name" value="DUF3613"/>
    <property type="match status" value="1"/>
</dbReference>
<protein>
    <submittedName>
        <fullName evidence="3">Uncharacterized protein DUF3613</fullName>
    </submittedName>
</protein>
<keyword evidence="1" id="KW-0732">Signal</keyword>
<keyword evidence="5" id="KW-1185">Reference proteome</keyword>
<dbReference type="AlphaFoldDB" id="A0A235CLY3"/>
<organism evidence="2 4">
    <name type="scientific">Oceanimonas baumannii</name>
    <dbReference type="NCBI Taxonomy" id="129578"/>
    <lineage>
        <taxon>Bacteria</taxon>
        <taxon>Pseudomonadati</taxon>
        <taxon>Pseudomonadota</taxon>
        <taxon>Gammaproteobacteria</taxon>
        <taxon>Aeromonadales</taxon>
        <taxon>Aeromonadaceae</taxon>
        <taxon>Oceanimonas</taxon>
    </lineage>
</organism>
<dbReference type="InterPro" id="IPR022053">
    <property type="entry name" value="DUF3613"/>
</dbReference>
<comment type="caution">
    <text evidence="2">The sequence shown here is derived from an EMBL/GenBank/DDBJ whole genome shotgun (WGS) entry which is preliminary data.</text>
</comment>
<name>A0A235CLY3_9GAMM</name>
<dbReference type="EMBL" id="SODO01000002">
    <property type="protein sequence ID" value="TDW61424.1"/>
    <property type="molecule type" value="Genomic_DNA"/>
</dbReference>
<accession>A0A235CLY3</accession>
<feature type="chain" id="PRO_5013076553" evidence="1">
    <location>
        <begin position="22"/>
        <end position="94"/>
    </location>
</feature>
<feature type="signal peptide" evidence="1">
    <location>
        <begin position="1"/>
        <end position="21"/>
    </location>
</feature>
<reference evidence="2 4" key="1">
    <citation type="submission" date="2017-08" db="EMBL/GenBank/DDBJ databases">
        <title>Draft Genome Sequence of the Marine Bacterium Oceanimonas baumannii ATCC 700832.</title>
        <authorList>
            <person name="Mcclelland W.D."/>
            <person name="Brennan M.A."/>
            <person name="Trachtenberg A.M."/>
            <person name="Maclea K.S."/>
        </authorList>
    </citation>
    <scope>NUCLEOTIDE SEQUENCE [LARGE SCALE GENOMIC DNA]</scope>
    <source>
        <strain evidence="2 4">ATCC 700832</strain>
    </source>
</reference>
<dbReference type="RefSeq" id="WP_094277215.1">
    <property type="nucleotide sequence ID" value="NZ_JAJGNK010000010.1"/>
</dbReference>
<evidence type="ECO:0000256" key="1">
    <source>
        <dbReference type="SAM" id="SignalP"/>
    </source>
</evidence>
<reference evidence="3 5" key="2">
    <citation type="submission" date="2019-03" db="EMBL/GenBank/DDBJ databases">
        <title>Genomic Encyclopedia of Archaeal and Bacterial Type Strains, Phase II (KMG-II): from individual species to whole genera.</title>
        <authorList>
            <person name="Goeker M."/>
        </authorList>
    </citation>
    <scope>NUCLEOTIDE SEQUENCE [LARGE SCALE GENOMIC DNA]</scope>
    <source>
        <strain evidence="3 5">DSM 15594</strain>
    </source>
</reference>
<proteinExistence type="predicted"/>
<evidence type="ECO:0000313" key="5">
    <source>
        <dbReference type="Proteomes" id="UP000295058"/>
    </source>
</evidence>
<evidence type="ECO:0000313" key="2">
    <source>
        <dbReference type="EMBL" id="OYD25384.1"/>
    </source>
</evidence>
<dbReference type="EMBL" id="NQJF01000003">
    <property type="protein sequence ID" value="OYD25384.1"/>
    <property type="molecule type" value="Genomic_DNA"/>
</dbReference>
<evidence type="ECO:0000313" key="3">
    <source>
        <dbReference type="EMBL" id="TDW61424.1"/>
    </source>
</evidence>
<sequence>MAIVNRSVLLALLLVSTHAAANTITPAPHGLVEPSPATQTGRWLQVQREGNQASQHIQVSTAAEQELSSQRWLDSYSHSIPDLYEQGAEGKADN</sequence>